<dbReference type="RefSeq" id="XP_025600270.1">
    <property type="nucleotide sequence ID" value="XM_025741654.1"/>
</dbReference>
<feature type="compositionally biased region" description="Polar residues" evidence="9">
    <location>
        <begin position="449"/>
        <end position="467"/>
    </location>
</feature>
<dbReference type="GeneID" id="37269198"/>
<dbReference type="STRING" id="58919.A0A316ZEP2"/>
<organism evidence="11 12">
    <name type="scientific">Tilletiopsis washingtonensis</name>
    <dbReference type="NCBI Taxonomy" id="58919"/>
    <lineage>
        <taxon>Eukaryota</taxon>
        <taxon>Fungi</taxon>
        <taxon>Dikarya</taxon>
        <taxon>Basidiomycota</taxon>
        <taxon>Ustilaginomycotina</taxon>
        <taxon>Exobasidiomycetes</taxon>
        <taxon>Entylomatales</taxon>
        <taxon>Entylomatales incertae sedis</taxon>
        <taxon>Tilletiopsis</taxon>
    </lineage>
</organism>
<sequence>MPTDTWTPPVPLWSATDKQSFAYESTAKRWPEILAGVISALHNAAHALSYSHSSQSDKIAEASVIIERLSKLKHDMGRDHKLEPIPDDGGASPAGYNDVLQQEGWTWFNAPWLFAECYLYRLLRSFFAQSKHWQTYDPFSSQKLSAFRSSGSAINQLATTVEELVHKAEAAVSNGGRAATSGDGWRTIFHLLAQASLWGNATDLSLLTSLSHADIQTLQSGGLSAEAQAERARFILTGTESLDEAWARIESEENGRVDIVLDNSGFELLTDLLLADWLLSTGHVTQVVFHPKNMPWFVSDVTPADFAHTLEALLSPTFFSPAAATGSSRGRSESRQRAFQASPAVLSGEARAAKGSGALQMSEEEIEERKKRGESPHPRGSRGLVMDAQGRTGEMEKPKGSMGLALDPSYFQSARSRTVSPSRSYVVDASVTSFSALYEEENEDASRSGLPSSTSDGSTLNTLSSASAGGADEEERGRSRRPDIGTQSTPIMRLAQRWKAHVAAGRFVCAIEPSTPLGAEVAGGEGFWCSHHSFADLPTAAPELLAELKKSKLVIFKGDLNTRKLLSDARWPNSTPFAVAMGPLAGHFATLVLRTCKADVCAGLTQEKEKWVEAEDAKWRVNGKWAIVVYVAPTK</sequence>
<comment type="similarity">
    <text evidence="4">Belongs to the damage-control phosphatase family. Sugar phosphate phosphatase III subfamily.</text>
</comment>
<dbReference type="Gene3D" id="1.20.930.60">
    <property type="match status" value="1"/>
</dbReference>
<evidence type="ECO:0000256" key="9">
    <source>
        <dbReference type="SAM" id="MobiDB-lite"/>
    </source>
</evidence>
<evidence type="ECO:0000313" key="12">
    <source>
        <dbReference type="Proteomes" id="UP000245946"/>
    </source>
</evidence>
<keyword evidence="12" id="KW-1185">Reference proteome</keyword>
<comment type="catalytic activity">
    <reaction evidence="8">
        <text>beta-D-fructose 6-phosphate = dihydroxyacetone + D-glyceraldehyde 3-phosphate</text>
        <dbReference type="Rhea" id="RHEA:28002"/>
        <dbReference type="ChEBI" id="CHEBI:16016"/>
        <dbReference type="ChEBI" id="CHEBI:57634"/>
        <dbReference type="ChEBI" id="CHEBI:59776"/>
    </reaction>
</comment>
<evidence type="ECO:0000313" key="11">
    <source>
        <dbReference type="EMBL" id="PWN99991.1"/>
    </source>
</evidence>
<feature type="compositionally biased region" description="Basic and acidic residues" evidence="9">
    <location>
        <begin position="367"/>
        <end position="377"/>
    </location>
</feature>
<name>A0A316ZEP2_9BASI</name>
<evidence type="ECO:0000256" key="4">
    <source>
        <dbReference type="ARBA" id="ARBA00009519"/>
    </source>
</evidence>
<proteinExistence type="inferred from homology"/>
<feature type="region of interest" description="Disordered" evidence="9">
    <location>
        <begin position="323"/>
        <end position="404"/>
    </location>
</feature>
<comment type="catalytic activity">
    <reaction evidence="1">
        <text>beta-D-fructose 1-phosphate + H2O = D-fructose + phosphate</text>
        <dbReference type="Rhea" id="RHEA:35603"/>
        <dbReference type="ChEBI" id="CHEBI:15377"/>
        <dbReference type="ChEBI" id="CHEBI:37721"/>
        <dbReference type="ChEBI" id="CHEBI:43474"/>
        <dbReference type="ChEBI" id="CHEBI:138881"/>
    </reaction>
</comment>
<evidence type="ECO:0000256" key="7">
    <source>
        <dbReference type="ARBA" id="ARBA00023211"/>
    </source>
</evidence>
<protein>
    <submittedName>
        <fullName evidence="11">DUF89-domain-containing protein</fullName>
    </submittedName>
</protein>
<dbReference type="InterPro" id="IPR036075">
    <property type="entry name" value="ARMT-1-like_metal-bd_sf"/>
</dbReference>
<keyword evidence="5" id="KW-0479">Metal-binding</keyword>
<comment type="cofactor">
    <cofactor evidence="2">
        <name>Mn(2+)</name>
        <dbReference type="ChEBI" id="CHEBI:29035"/>
    </cofactor>
</comment>
<dbReference type="FunFam" id="1.20.930.60:FF:000002">
    <property type="entry name" value="Protein-glutamate O-methyltransferase C1393.13"/>
    <property type="match status" value="1"/>
</dbReference>
<evidence type="ECO:0000256" key="6">
    <source>
        <dbReference type="ARBA" id="ARBA00022801"/>
    </source>
</evidence>
<feature type="domain" description="Damage-control phosphatase ARMT1-like metal-binding" evidence="10">
    <location>
        <begin position="524"/>
        <end position="608"/>
    </location>
</feature>
<dbReference type="GO" id="GO:0005634">
    <property type="term" value="C:nucleus"/>
    <property type="evidence" value="ECO:0007669"/>
    <property type="project" value="TreeGrafter"/>
</dbReference>
<evidence type="ECO:0000256" key="5">
    <source>
        <dbReference type="ARBA" id="ARBA00022723"/>
    </source>
</evidence>
<dbReference type="Gene3D" id="3.40.50.10880">
    <property type="entry name" value="Uncharacterised protein PF01937, DUF89, domain 3"/>
    <property type="match status" value="1"/>
</dbReference>
<dbReference type="InterPro" id="IPR039763">
    <property type="entry name" value="ARMT1"/>
</dbReference>
<dbReference type="PANTHER" id="PTHR12260">
    <property type="entry name" value="DAMAGE-CONTROL PHOSPHATASE ARMT1"/>
    <property type="match status" value="1"/>
</dbReference>
<dbReference type="OrthoDB" id="541375at2759"/>
<evidence type="ECO:0000256" key="1">
    <source>
        <dbReference type="ARBA" id="ARBA00001326"/>
    </source>
</evidence>
<comment type="cofactor">
    <cofactor evidence="3">
        <name>Ni(2+)</name>
        <dbReference type="ChEBI" id="CHEBI:49786"/>
    </cofactor>
</comment>
<feature type="domain" description="Damage-control phosphatase ARMT1-like metal-binding" evidence="10">
    <location>
        <begin position="27"/>
        <end position="322"/>
    </location>
</feature>
<dbReference type="GO" id="GO:0016791">
    <property type="term" value="F:phosphatase activity"/>
    <property type="evidence" value="ECO:0007669"/>
    <property type="project" value="TreeGrafter"/>
</dbReference>
<feature type="region of interest" description="Disordered" evidence="9">
    <location>
        <begin position="442"/>
        <end position="490"/>
    </location>
</feature>
<dbReference type="SUPFAM" id="SSF111321">
    <property type="entry name" value="AF1104-like"/>
    <property type="match status" value="2"/>
</dbReference>
<accession>A0A316ZEP2</accession>
<dbReference type="EMBL" id="KZ819286">
    <property type="protein sequence ID" value="PWN99991.1"/>
    <property type="molecule type" value="Genomic_DNA"/>
</dbReference>
<evidence type="ECO:0000256" key="8">
    <source>
        <dbReference type="ARBA" id="ARBA00048809"/>
    </source>
</evidence>
<keyword evidence="7" id="KW-0464">Manganese</keyword>
<evidence type="ECO:0000256" key="2">
    <source>
        <dbReference type="ARBA" id="ARBA00001936"/>
    </source>
</evidence>
<dbReference type="InterPro" id="IPR002791">
    <property type="entry name" value="ARMT1-like_metal-bd"/>
</dbReference>
<evidence type="ECO:0000259" key="10">
    <source>
        <dbReference type="Pfam" id="PF01937"/>
    </source>
</evidence>
<dbReference type="Proteomes" id="UP000245946">
    <property type="component" value="Unassembled WGS sequence"/>
</dbReference>
<dbReference type="GO" id="GO:0006974">
    <property type="term" value="P:DNA damage response"/>
    <property type="evidence" value="ECO:0007669"/>
    <property type="project" value="TreeGrafter"/>
</dbReference>
<evidence type="ECO:0000256" key="3">
    <source>
        <dbReference type="ARBA" id="ARBA00001967"/>
    </source>
</evidence>
<reference evidence="11 12" key="1">
    <citation type="journal article" date="2018" name="Mol. Biol. Evol.">
        <title>Broad Genomic Sampling Reveals a Smut Pathogenic Ancestry of the Fungal Clade Ustilaginomycotina.</title>
        <authorList>
            <person name="Kijpornyongpan T."/>
            <person name="Mondo S.J."/>
            <person name="Barry K."/>
            <person name="Sandor L."/>
            <person name="Lee J."/>
            <person name="Lipzen A."/>
            <person name="Pangilinan J."/>
            <person name="LaButti K."/>
            <person name="Hainaut M."/>
            <person name="Henrissat B."/>
            <person name="Grigoriev I.V."/>
            <person name="Spatafora J.W."/>
            <person name="Aime M.C."/>
        </authorList>
    </citation>
    <scope>NUCLEOTIDE SEQUENCE [LARGE SCALE GENOMIC DNA]</scope>
    <source>
        <strain evidence="11 12">MCA 4186</strain>
    </source>
</reference>
<keyword evidence="6" id="KW-0378">Hydrolase</keyword>
<dbReference type="GO" id="GO:0046872">
    <property type="term" value="F:metal ion binding"/>
    <property type="evidence" value="ECO:0007669"/>
    <property type="project" value="UniProtKB-KW"/>
</dbReference>
<dbReference type="AlphaFoldDB" id="A0A316ZEP2"/>
<dbReference type="PANTHER" id="PTHR12260:SF6">
    <property type="entry name" value="DAMAGE-CONTROL PHOSPHATASE ARMT1"/>
    <property type="match status" value="1"/>
</dbReference>
<dbReference type="Pfam" id="PF01937">
    <property type="entry name" value="ARMT1-like_dom"/>
    <property type="match status" value="2"/>
</dbReference>
<gene>
    <name evidence="11" type="ORF">FA09DRAFT_328129</name>
</gene>